<dbReference type="NCBIfam" id="TIGR01008">
    <property type="entry name" value="uS3_euk_arch"/>
    <property type="match status" value="1"/>
</dbReference>
<dbReference type="SUPFAM" id="SSF54821">
    <property type="entry name" value="Ribosomal protein S3 C-terminal domain"/>
    <property type="match status" value="1"/>
</dbReference>
<dbReference type="KEGG" id="asc:ASAC_0232"/>
<dbReference type="Proteomes" id="UP000000346">
    <property type="component" value="Chromosome"/>
</dbReference>
<dbReference type="SUPFAM" id="SSF54814">
    <property type="entry name" value="Prokaryotic type KH domain (KH-domain type II)"/>
    <property type="match status" value="1"/>
</dbReference>
<dbReference type="HOGENOM" id="CLU_058591_1_1_2"/>
<dbReference type="GO" id="GO:0003735">
    <property type="term" value="F:structural constituent of ribosome"/>
    <property type="evidence" value="ECO:0007669"/>
    <property type="project" value="UniProtKB-UniRule"/>
</dbReference>
<dbReference type="NCBIfam" id="NF003219">
    <property type="entry name" value="PRK04191.1"/>
    <property type="match status" value="1"/>
</dbReference>
<dbReference type="Gene3D" id="3.30.1140.32">
    <property type="entry name" value="Ribosomal protein S3, C-terminal domain"/>
    <property type="match status" value="1"/>
</dbReference>
<evidence type="ECO:0000256" key="2">
    <source>
        <dbReference type="ARBA" id="ARBA00022730"/>
    </source>
</evidence>
<accession>D9Q001</accession>
<dbReference type="PROSITE" id="PS50823">
    <property type="entry name" value="KH_TYPE_2"/>
    <property type="match status" value="1"/>
</dbReference>
<dbReference type="InterPro" id="IPR027488">
    <property type="entry name" value="Ribosomal_uS3_arc"/>
</dbReference>
<keyword evidence="4 6" id="KW-0689">Ribosomal protein</keyword>
<dbReference type="FunCoup" id="D9Q001">
    <property type="interactions" value="172"/>
</dbReference>
<keyword evidence="3 6" id="KW-0694">RNA-binding</keyword>
<gene>
    <name evidence="6" type="primary">rps3</name>
    <name evidence="8" type="ordered locus">ASAC_0232</name>
</gene>
<comment type="similarity">
    <text evidence="1 6">Belongs to the universal ribosomal protein uS3 family.</text>
</comment>
<dbReference type="InterPro" id="IPR001351">
    <property type="entry name" value="Ribosomal_uS3_C"/>
</dbReference>
<comment type="subunit">
    <text evidence="6">Part of the 30S ribosomal subunit.</text>
</comment>
<dbReference type="HAMAP" id="MF_01309_A">
    <property type="entry name" value="Ribosomal_uS3_A"/>
    <property type="match status" value="1"/>
</dbReference>
<evidence type="ECO:0000313" key="8">
    <source>
        <dbReference type="EMBL" id="ADL18639.1"/>
    </source>
</evidence>
<proteinExistence type="inferred from homology"/>
<dbReference type="InterPro" id="IPR004044">
    <property type="entry name" value="KH_dom_type_2"/>
</dbReference>
<evidence type="ECO:0000256" key="1">
    <source>
        <dbReference type="ARBA" id="ARBA00010761"/>
    </source>
</evidence>
<dbReference type="Pfam" id="PF00189">
    <property type="entry name" value="Ribosomal_S3_C"/>
    <property type="match status" value="1"/>
</dbReference>
<comment type="function">
    <text evidence="6">Binds the lower part of the 30S subunit head.</text>
</comment>
<dbReference type="GO" id="GO:0022627">
    <property type="term" value="C:cytosolic small ribosomal subunit"/>
    <property type="evidence" value="ECO:0007669"/>
    <property type="project" value="UniProtKB-UniRule"/>
</dbReference>
<evidence type="ECO:0000256" key="3">
    <source>
        <dbReference type="ARBA" id="ARBA00022884"/>
    </source>
</evidence>
<evidence type="ECO:0000256" key="4">
    <source>
        <dbReference type="ARBA" id="ARBA00022980"/>
    </source>
</evidence>
<name>D9Q001_ACIS3</name>
<dbReference type="Gene3D" id="3.30.300.20">
    <property type="match status" value="1"/>
</dbReference>
<dbReference type="GO" id="GO:0019843">
    <property type="term" value="F:rRNA binding"/>
    <property type="evidence" value="ECO:0007669"/>
    <property type="project" value="UniProtKB-UniRule"/>
</dbReference>
<dbReference type="InterPro" id="IPR004087">
    <property type="entry name" value="KH_dom"/>
</dbReference>
<dbReference type="RefSeq" id="WP_013266151.1">
    <property type="nucleotide sequence ID" value="NC_014374.1"/>
</dbReference>
<evidence type="ECO:0000313" key="9">
    <source>
        <dbReference type="Proteomes" id="UP000000346"/>
    </source>
</evidence>
<dbReference type="SMART" id="SM00322">
    <property type="entry name" value="KH"/>
    <property type="match status" value="1"/>
</dbReference>
<evidence type="ECO:0000256" key="6">
    <source>
        <dbReference type="HAMAP-Rule" id="MF_01309"/>
    </source>
</evidence>
<keyword evidence="9" id="KW-1185">Reference proteome</keyword>
<organism evidence="8 9">
    <name type="scientific">Acidilobus saccharovorans (strain DSM 16705 / JCM 18335 / VKM B-2471 / 345-15)</name>
    <dbReference type="NCBI Taxonomy" id="666510"/>
    <lineage>
        <taxon>Archaea</taxon>
        <taxon>Thermoproteota</taxon>
        <taxon>Thermoprotei</taxon>
        <taxon>Acidilobales</taxon>
        <taxon>Acidilobaceae</taxon>
        <taxon>Acidilobus</taxon>
    </lineage>
</organism>
<dbReference type="InParanoid" id="D9Q001"/>
<keyword evidence="2 6" id="KW-0699">rRNA-binding</keyword>
<dbReference type="GeneID" id="9498452"/>
<dbReference type="PANTHER" id="PTHR11760:SF32">
    <property type="entry name" value="SMALL RIBOSOMAL SUBUNIT PROTEIN US3"/>
    <property type="match status" value="1"/>
</dbReference>
<dbReference type="CDD" id="cd02411">
    <property type="entry name" value="KH-II_30S_S3_arch"/>
    <property type="match status" value="1"/>
</dbReference>
<keyword evidence="5 6" id="KW-0687">Ribonucleoprotein</keyword>
<reference evidence="8 9" key="1">
    <citation type="journal article" date="2010" name="Appl. Environ. Microbiol.">
        <title>The genome sequence of the crenarchaeon Acidilobus saccharovorans supports a new order, Acidilobales, and suggests an important ecological role in terrestrial acidic hot springs.</title>
        <authorList>
            <person name="Mardanov A.V."/>
            <person name="Svetlitchnyi V.A."/>
            <person name="Beletsky A.V."/>
            <person name="Prokofeva M.I."/>
            <person name="Bonch-Osmolovskaya E.A."/>
            <person name="Ravin N.V."/>
            <person name="Skryabin K.G."/>
        </authorList>
    </citation>
    <scope>NUCLEOTIDE SEQUENCE [LARGE SCALE GENOMIC DNA]</scope>
    <source>
        <strain evidence="9">DSM 16705 / JCM 18335 / VKM B-2471 / 345-15</strain>
    </source>
</reference>
<dbReference type="EMBL" id="CP001742">
    <property type="protein sequence ID" value="ADL18639.1"/>
    <property type="molecule type" value="Genomic_DNA"/>
</dbReference>
<dbReference type="AlphaFoldDB" id="D9Q001"/>
<evidence type="ECO:0000256" key="5">
    <source>
        <dbReference type="ARBA" id="ARBA00023274"/>
    </source>
</evidence>
<dbReference type="InterPro" id="IPR009019">
    <property type="entry name" value="KH_sf_prok-type"/>
</dbReference>
<dbReference type="OrthoDB" id="9126at2157"/>
<dbReference type="PANTHER" id="PTHR11760">
    <property type="entry name" value="30S/40S RIBOSOMAL PROTEIN S3"/>
    <property type="match status" value="1"/>
</dbReference>
<dbReference type="InterPro" id="IPR036419">
    <property type="entry name" value="Ribosomal_S3_C_sf"/>
</dbReference>
<sequence>MSKIKSYFLRQGLTRVKVDEYLAQNFYTAGYAGVQIVQSGLGTRVHIFAERPALVIGRRGATIRKLQAVLEKVFGLEGVQVTVSQPDNMELNARVQAFRIARALEMGYHFRRVAMATMRRIMEAGAVGVEIVISGKLSRERARFEKLQAGKVIKTGNVVDVYTDRAIAYAKLPLGIIGVEVRIIRPEAARPDILLRPDSEAAAIAAQLSEEAPEGQGEQRVKEIIEGGEEGGEVQAKS</sequence>
<dbReference type="FunFam" id="3.30.300.20:FF:000001">
    <property type="entry name" value="30S ribosomal protein S3"/>
    <property type="match status" value="1"/>
</dbReference>
<protein>
    <recommendedName>
        <fullName evidence="6">Small ribosomal subunit protein uS3</fullName>
    </recommendedName>
</protein>
<dbReference type="GO" id="GO:0006412">
    <property type="term" value="P:translation"/>
    <property type="evidence" value="ECO:0007669"/>
    <property type="project" value="UniProtKB-UniRule"/>
</dbReference>
<dbReference type="STRING" id="666510.ASAC_0232"/>
<dbReference type="Pfam" id="PF07650">
    <property type="entry name" value="KH_2"/>
    <property type="match status" value="1"/>
</dbReference>
<evidence type="ECO:0000259" key="7">
    <source>
        <dbReference type="PROSITE" id="PS50823"/>
    </source>
</evidence>
<dbReference type="InterPro" id="IPR005703">
    <property type="entry name" value="Ribosomal_uS3_euk/arc"/>
</dbReference>
<dbReference type="InterPro" id="IPR015946">
    <property type="entry name" value="KH_dom-like_a/b"/>
</dbReference>
<feature type="domain" description="KH type-2" evidence="7">
    <location>
        <begin position="18"/>
        <end position="97"/>
    </location>
</feature>
<dbReference type="InterPro" id="IPR057258">
    <property type="entry name" value="Ribosomal_uS3"/>
</dbReference>
<dbReference type="eggNOG" id="arCOG04097">
    <property type="taxonomic scope" value="Archaea"/>
</dbReference>